<dbReference type="GO" id="GO:0008408">
    <property type="term" value="F:3'-5' exonuclease activity"/>
    <property type="evidence" value="ECO:0007669"/>
    <property type="project" value="InterPro"/>
</dbReference>
<gene>
    <name evidence="6" type="primary">sbcD</name>
    <name evidence="8" type="ORF">ABIH81_19270</name>
</gene>
<name>A0AAU7QUC0_9ACTN</name>
<dbReference type="PANTHER" id="PTHR30337:SF0">
    <property type="entry name" value="NUCLEASE SBCCD SUBUNIT D"/>
    <property type="match status" value="1"/>
</dbReference>
<proteinExistence type="inferred from homology"/>
<dbReference type="RefSeq" id="WP_349876277.1">
    <property type="nucleotide sequence ID" value="NZ_CP157974.1"/>
</dbReference>
<dbReference type="InterPro" id="IPR050535">
    <property type="entry name" value="DNA_Repair-Maintenance_Comp"/>
</dbReference>
<keyword evidence="6" id="KW-0255">Endonuclease</keyword>
<evidence type="ECO:0000256" key="5">
    <source>
        <dbReference type="ARBA" id="ARBA00022839"/>
    </source>
</evidence>
<dbReference type="Gene3D" id="3.60.21.10">
    <property type="match status" value="1"/>
</dbReference>
<dbReference type="CDD" id="cd00840">
    <property type="entry name" value="MPP_Mre11_N"/>
    <property type="match status" value="1"/>
</dbReference>
<dbReference type="InterPro" id="IPR004593">
    <property type="entry name" value="SbcD"/>
</dbReference>
<keyword evidence="6" id="KW-0235">DNA replication</keyword>
<sequence length="416" mass="45003">MKLLHTSDWHLGKMLYRHSRATDHDAVLAEIVGVARSFRPDLICHSGDLFDHGRPATEDMVRAGQVLAELGAIAPVVVVCGNHDSPSLFAVFNLLGRLSGHASRVHFVDRLDPNRSVFRFPTANGQTVRLAALPFQHAHQMTDGFGDPSRWGTDYNAQIRGIEASLGSVLMDNLDPRTEFAVFAAHLHVGGAEYCGSERGMHIDETYATDLDHLPSVTYAAFGHLHKPQPLPGKKATGRFAGSPIALDFGEIYDEKSVVLVEAEPGRPARIETVKLGGGRRLRKFRGTLTDLAAVAPQVGDDLCLLAVETDVHVPTLNEQVRQLLPRATVLQIDPIIAGEQVEIVSADATATEVDLDLAGLFAEYLSERGTRRADQATVMQTFTTLIDAVDTGTKAIFAEEALLVTGPADGAEATR</sequence>
<reference evidence="8" key="1">
    <citation type="submission" date="2024-06" db="EMBL/GenBank/DDBJ databases">
        <title>Micromonospora sp. strain HUAS YX12 genome sequences.</title>
        <authorList>
            <person name="Mo P."/>
        </authorList>
    </citation>
    <scope>NUCLEOTIDE SEQUENCE</scope>
    <source>
        <strain evidence="8">HUAS YX12</strain>
    </source>
</reference>
<evidence type="ECO:0000256" key="3">
    <source>
        <dbReference type="ARBA" id="ARBA00022722"/>
    </source>
</evidence>
<dbReference type="GO" id="GO:0004519">
    <property type="term" value="F:endonuclease activity"/>
    <property type="evidence" value="ECO:0007669"/>
    <property type="project" value="UniProtKB-KW"/>
</dbReference>
<keyword evidence="4 6" id="KW-0378">Hydrolase</keyword>
<evidence type="ECO:0000256" key="1">
    <source>
        <dbReference type="ARBA" id="ARBA00010555"/>
    </source>
</evidence>
<keyword evidence="6" id="KW-0233">DNA recombination</keyword>
<organism evidence="8">
    <name type="scientific">Micromonospora sp. HUAS YX12</name>
    <dbReference type="NCBI Taxonomy" id="3156396"/>
    <lineage>
        <taxon>Bacteria</taxon>
        <taxon>Bacillati</taxon>
        <taxon>Actinomycetota</taxon>
        <taxon>Actinomycetes</taxon>
        <taxon>Micromonosporales</taxon>
        <taxon>Micromonosporaceae</taxon>
        <taxon>Micromonospora</taxon>
    </lineage>
</organism>
<dbReference type="PANTHER" id="PTHR30337">
    <property type="entry name" value="COMPONENT OF ATP-DEPENDENT DSDNA EXONUCLEASE"/>
    <property type="match status" value="1"/>
</dbReference>
<dbReference type="InterPro" id="IPR004843">
    <property type="entry name" value="Calcineurin-like_PHP"/>
</dbReference>
<evidence type="ECO:0000259" key="7">
    <source>
        <dbReference type="Pfam" id="PF00149"/>
    </source>
</evidence>
<protein>
    <recommendedName>
        <fullName evidence="2 6">Nuclease SbcCD subunit D</fullName>
    </recommendedName>
</protein>
<evidence type="ECO:0000256" key="2">
    <source>
        <dbReference type="ARBA" id="ARBA00013365"/>
    </source>
</evidence>
<evidence type="ECO:0000256" key="6">
    <source>
        <dbReference type="RuleBase" id="RU363069"/>
    </source>
</evidence>
<dbReference type="InterPro" id="IPR041796">
    <property type="entry name" value="Mre11_N"/>
</dbReference>
<evidence type="ECO:0000313" key="8">
    <source>
        <dbReference type="EMBL" id="XBT79798.1"/>
    </source>
</evidence>
<dbReference type="Pfam" id="PF00149">
    <property type="entry name" value="Metallophos"/>
    <property type="match status" value="1"/>
</dbReference>
<dbReference type="GO" id="GO:0006260">
    <property type="term" value="P:DNA replication"/>
    <property type="evidence" value="ECO:0007669"/>
    <property type="project" value="UniProtKB-KW"/>
</dbReference>
<dbReference type="AlphaFoldDB" id="A0AAU7QUC0"/>
<keyword evidence="3 6" id="KW-0540">Nuclease</keyword>
<keyword evidence="5 6" id="KW-0269">Exonuclease</keyword>
<evidence type="ECO:0000256" key="4">
    <source>
        <dbReference type="ARBA" id="ARBA00022801"/>
    </source>
</evidence>
<dbReference type="NCBIfam" id="TIGR00619">
    <property type="entry name" value="sbcd"/>
    <property type="match status" value="1"/>
</dbReference>
<comment type="function">
    <text evidence="6">SbcCD cleaves DNA hairpin structures. These structures can inhibit DNA replication and are intermediates in certain DNA recombination reactions. The complex acts as a 3'-&gt;5' double strand exonuclease that can open hairpins. It also has a 5' single-strand endonuclease activity.</text>
</comment>
<comment type="subunit">
    <text evidence="6">Heterodimer of SbcC and SbcD.</text>
</comment>
<dbReference type="SUPFAM" id="SSF56300">
    <property type="entry name" value="Metallo-dependent phosphatases"/>
    <property type="match status" value="1"/>
</dbReference>
<comment type="similarity">
    <text evidence="1 6">Belongs to the SbcD family.</text>
</comment>
<dbReference type="InterPro" id="IPR029052">
    <property type="entry name" value="Metallo-depent_PP-like"/>
</dbReference>
<feature type="domain" description="Calcineurin-like phosphoesterase" evidence="7">
    <location>
        <begin position="1"/>
        <end position="228"/>
    </location>
</feature>
<dbReference type="GO" id="GO:0006310">
    <property type="term" value="P:DNA recombination"/>
    <property type="evidence" value="ECO:0007669"/>
    <property type="project" value="UniProtKB-KW"/>
</dbReference>
<accession>A0AAU7QUC0</accession>
<dbReference type="EMBL" id="CP157974">
    <property type="protein sequence ID" value="XBT79798.1"/>
    <property type="molecule type" value="Genomic_DNA"/>
</dbReference>